<sequence length="256" mass="28324">MKPSSVFWSLVRHEMAMKGNRRKGSQVARKWWMVYFVVLATAGLVAALYFALHNELNLPYIWYATLGIPYIAMMFGVNSIKREWDNETQGWWLTLPYRRSLLVAAKWVSSTLLTLAALAAVYIVGTVLATGIALGISGYSLANVGGFMIIGLNWLLPLAGFCPLLLALGMLIAASQYTKARPISPLLWFLFMGGCSLFYQNFNGFGIKGIVDQVSSGSMELLPYPWEMGALIVAGWLVTGLVLGLIAYLFDKKLSF</sequence>
<dbReference type="AlphaFoldDB" id="A0A4Y8PW68"/>
<feature type="transmembrane region" description="Helical" evidence="1">
    <location>
        <begin position="228"/>
        <end position="250"/>
    </location>
</feature>
<gene>
    <name evidence="2" type="ORF">B5M42_17705</name>
</gene>
<feature type="transmembrane region" description="Helical" evidence="1">
    <location>
        <begin position="186"/>
        <end position="202"/>
    </location>
</feature>
<dbReference type="RefSeq" id="WP_134755195.1">
    <property type="nucleotide sequence ID" value="NZ_MYFO02000010.1"/>
</dbReference>
<dbReference type="Proteomes" id="UP000298246">
    <property type="component" value="Unassembled WGS sequence"/>
</dbReference>
<dbReference type="OrthoDB" id="2373063at2"/>
<feature type="transmembrane region" description="Helical" evidence="1">
    <location>
        <begin position="154"/>
        <end position="174"/>
    </location>
</feature>
<dbReference type="GO" id="GO:0140359">
    <property type="term" value="F:ABC-type transporter activity"/>
    <property type="evidence" value="ECO:0007669"/>
    <property type="project" value="InterPro"/>
</dbReference>
<feature type="transmembrane region" description="Helical" evidence="1">
    <location>
        <begin position="31"/>
        <end position="52"/>
    </location>
</feature>
<evidence type="ECO:0000313" key="2">
    <source>
        <dbReference type="EMBL" id="TFE85395.1"/>
    </source>
</evidence>
<dbReference type="GO" id="GO:0005886">
    <property type="term" value="C:plasma membrane"/>
    <property type="evidence" value="ECO:0007669"/>
    <property type="project" value="UniProtKB-SubCell"/>
</dbReference>
<protein>
    <submittedName>
        <fullName evidence="2">Uncharacterized protein</fullName>
    </submittedName>
</protein>
<reference evidence="2 3" key="1">
    <citation type="submission" date="2017-03" db="EMBL/GenBank/DDBJ databases">
        <title>Isolation of Levoglucosan Utilizing Bacteria.</title>
        <authorList>
            <person name="Arya A.S."/>
        </authorList>
    </citation>
    <scope>NUCLEOTIDE SEQUENCE [LARGE SCALE GENOMIC DNA]</scope>
    <source>
        <strain evidence="2 3">MEC069</strain>
    </source>
</reference>
<keyword evidence="1" id="KW-0812">Transmembrane</keyword>
<name>A0A4Y8PW68_9BACL</name>
<proteinExistence type="predicted"/>
<dbReference type="Pfam" id="PF12679">
    <property type="entry name" value="ABC2_membrane_2"/>
    <property type="match status" value="1"/>
</dbReference>
<feature type="transmembrane region" description="Helical" evidence="1">
    <location>
        <begin position="58"/>
        <end position="80"/>
    </location>
</feature>
<evidence type="ECO:0000313" key="3">
    <source>
        <dbReference type="Proteomes" id="UP000298246"/>
    </source>
</evidence>
<feature type="transmembrane region" description="Helical" evidence="1">
    <location>
        <begin position="101"/>
        <end position="134"/>
    </location>
</feature>
<keyword evidence="1" id="KW-0472">Membrane</keyword>
<keyword evidence="1" id="KW-1133">Transmembrane helix</keyword>
<keyword evidence="3" id="KW-1185">Reference proteome</keyword>
<evidence type="ECO:0000256" key="1">
    <source>
        <dbReference type="SAM" id="Phobius"/>
    </source>
</evidence>
<dbReference type="EMBL" id="MYFO01000026">
    <property type="protein sequence ID" value="TFE85395.1"/>
    <property type="molecule type" value="Genomic_DNA"/>
</dbReference>
<comment type="caution">
    <text evidence="2">The sequence shown here is derived from an EMBL/GenBank/DDBJ whole genome shotgun (WGS) entry which is preliminary data.</text>
</comment>
<organism evidence="2 3">
    <name type="scientific">Paenibacillus athensensis</name>
    <dbReference type="NCBI Taxonomy" id="1967502"/>
    <lineage>
        <taxon>Bacteria</taxon>
        <taxon>Bacillati</taxon>
        <taxon>Bacillota</taxon>
        <taxon>Bacilli</taxon>
        <taxon>Bacillales</taxon>
        <taxon>Paenibacillaceae</taxon>
        <taxon>Paenibacillus</taxon>
    </lineage>
</organism>
<accession>A0A4Y8PW68</accession>